<dbReference type="EMBL" id="CP050124">
    <property type="protein sequence ID" value="QIP40732.1"/>
    <property type="molecule type" value="Genomic_DNA"/>
</dbReference>
<proteinExistence type="predicted"/>
<protein>
    <submittedName>
        <fullName evidence="1">2'-5' RNA ligase superfamily protein</fullName>
    </submittedName>
</protein>
<evidence type="ECO:0000313" key="1">
    <source>
        <dbReference type="EMBL" id="QIP40732.1"/>
    </source>
</evidence>
<dbReference type="PANTHER" id="PTHR36039:SF2">
    <property type="entry name" value="RNA LIGASE_CYCLIC NUCLEOTIDE PHOSPHODIESTERASE FAMILY PROTEIN"/>
    <property type="match status" value="1"/>
</dbReference>
<dbReference type="Pfam" id="PF13563">
    <property type="entry name" value="2_5_RNA_ligase2"/>
    <property type="match status" value="1"/>
</dbReference>
<reference evidence="1 2" key="1">
    <citation type="submission" date="2020-03" db="EMBL/GenBank/DDBJ databases">
        <title>Screen low temperature-resistant strains for efficient degradation of petroleum hydrocarbons under the low temperature.</title>
        <authorList>
            <person name="Wang Y."/>
            <person name="Chen J."/>
        </authorList>
    </citation>
    <scope>NUCLEOTIDE SEQUENCE [LARGE SCALE GENOMIC DNA]</scope>
    <source>
        <strain evidence="1 2">KB1</strain>
    </source>
</reference>
<name>A0A6G9CV49_RHOER</name>
<keyword evidence="1" id="KW-0436">Ligase</keyword>
<dbReference type="InterPro" id="IPR009097">
    <property type="entry name" value="Cyclic_Pdiesterase"/>
</dbReference>
<gene>
    <name evidence="1" type="ORF">G9444_3489</name>
</gene>
<dbReference type="Gene3D" id="3.90.1140.10">
    <property type="entry name" value="Cyclic phosphodiesterase"/>
    <property type="match status" value="1"/>
</dbReference>
<dbReference type="RefSeq" id="WP_225320040.1">
    <property type="nucleotide sequence ID" value="NZ_CP050124.1"/>
</dbReference>
<accession>A0A6G9CV49</accession>
<organism evidence="1 2">
    <name type="scientific">Rhodococcus erythropolis</name>
    <name type="common">Arthrobacter picolinophilus</name>
    <dbReference type="NCBI Taxonomy" id="1833"/>
    <lineage>
        <taxon>Bacteria</taxon>
        <taxon>Bacillati</taxon>
        <taxon>Actinomycetota</taxon>
        <taxon>Actinomycetes</taxon>
        <taxon>Mycobacteriales</taxon>
        <taxon>Nocardiaceae</taxon>
        <taxon>Rhodococcus</taxon>
        <taxon>Rhodococcus erythropolis group</taxon>
    </lineage>
</organism>
<dbReference type="SUPFAM" id="SSF55144">
    <property type="entry name" value="LigT-like"/>
    <property type="match status" value="1"/>
</dbReference>
<sequence length="191" mass="20789">MAEVPIALAPVIRQSLLTMVQSVELLLDPVSESAVRAQWQLLADAGLPSQASHHSPSNRPHITLFVAREIPAEVDGLLKRRFSAPDFEVRLGGYIVFAGKQMVLARSVIPSRALLHLHREIAEATVGSTALPAHVEPGGWTPHVTLARRVEPARLGEAIALVGNDVIHGRSGAIRRWDGEQKTEWLLTPPL</sequence>
<dbReference type="PANTHER" id="PTHR36039">
    <property type="match status" value="1"/>
</dbReference>
<dbReference type="AlphaFoldDB" id="A0A6G9CV49"/>
<evidence type="ECO:0000313" key="2">
    <source>
        <dbReference type="Proteomes" id="UP000502345"/>
    </source>
</evidence>
<dbReference type="Proteomes" id="UP000502345">
    <property type="component" value="Chromosome"/>
</dbReference>
<dbReference type="GO" id="GO:0016874">
    <property type="term" value="F:ligase activity"/>
    <property type="evidence" value="ECO:0007669"/>
    <property type="project" value="UniProtKB-KW"/>
</dbReference>